<accession>A0A0F9A2P8</accession>
<dbReference type="AlphaFoldDB" id="A0A0F9A2P8"/>
<dbReference type="EMBL" id="LAZR01048234">
    <property type="protein sequence ID" value="KKK92385.1"/>
    <property type="molecule type" value="Genomic_DNA"/>
</dbReference>
<proteinExistence type="predicted"/>
<reference evidence="2" key="1">
    <citation type="journal article" date="2015" name="Nature">
        <title>Complex archaea that bridge the gap between prokaryotes and eukaryotes.</title>
        <authorList>
            <person name="Spang A."/>
            <person name="Saw J.H."/>
            <person name="Jorgensen S.L."/>
            <person name="Zaremba-Niedzwiedzka K."/>
            <person name="Martijn J."/>
            <person name="Lind A.E."/>
            <person name="van Eijk R."/>
            <person name="Schleper C."/>
            <person name="Guy L."/>
            <person name="Ettema T.J."/>
        </authorList>
    </citation>
    <scope>NUCLEOTIDE SEQUENCE</scope>
</reference>
<feature type="coiled-coil region" evidence="1">
    <location>
        <begin position="66"/>
        <end position="93"/>
    </location>
</feature>
<comment type="caution">
    <text evidence="2">The sequence shown here is derived from an EMBL/GenBank/DDBJ whole genome shotgun (WGS) entry which is preliminary data.</text>
</comment>
<name>A0A0F9A2P8_9ZZZZ</name>
<organism evidence="2">
    <name type="scientific">marine sediment metagenome</name>
    <dbReference type="NCBI Taxonomy" id="412755"/>
    <lineage>
        <taxon>unclassified sequences</taxon>
        <taxon>metagenomes</taxon>
        <taxon>ecological metagenomes</taxon>
    </lineage>
</organism>
<evidence type="ECO:0000256" key="1">
    <source>
        <dbReference type="SAM" id="Coils"/>
    </source>
</evidence>
<keyword evidence="1" id="KW-0175">Coiled coil</keyword>
<sequence>MPSIKDESTVEAIARAFCGPCKRNEEQAMLAVGYSKTYARGGRGHEMVYGNERIKAAIARIDAKAAEKMEYSMETYRQELEEARKHARELRQPSAEVSAIVAKGRSCGFDKDNNMIVCQHEDDGSKDTKFTVIFEGDEIEMLQRMVDRSEGKMNFEQALYDLICSAC</sequence>
<gene>
    <name evidence="2" type="ORF">LCGC14_2703460</name>
</gene>
<protein>
    <submittedName>
        <fullName evidence="2">Uncharacterized protein</fullName>
    </submittedName>
</protein>
<evidence type="ECO:0000313" key="2">
    <source>
        <dbReference type="EMBL" id="KKK92385.1"/>
    </source>
</evidence>